<feature type="coiled-coil region" evidence="1">
    <location>
        <begin position="71"/>
        <end position="98"/>
    </location>
</feature>
<dbReference type="EMBL" id="REGN01002926">
    <property type="protein sequence ID" value="RNA25451.1"/>
    <property type="molecule type" value="Genomic_DNA"/>
</dbReference>
<accession>A0A3M7RPI2</accession>
<dbReference type="InterPro" id="IPR024764">
    <property type="entry name" value="TFIIIC_Znf"/>
</dbReference>
<feature type="domain" description="Transcription factor IIIC putative zinc-finger" evidence="2">
    <location>
        <begin position="739"/>
        <end position="795"/>
    </location>
</feature>
<evidence type="ECO:0000313" key="4">
    <source>
        <dbReference type="Proteomes" id="UP000276133"/>
    </source>
</evidence>
<proteinExistence type="predicted"/>
<reference evidence="3 4" key="1">
    <citation type="journal article" date="2018" name="Sci. Rep.">
        <title>Genomic signatures of local adaptation to the degree of environmental predictability in rotifers.</title>
        <authorList>
            <person name="Franch-Gras L."/>
            <person name="Hahn C."/>
            <person name="Garcia-Roger E.M."/>
            <person name="Carmona M.J."/>
            <person name="Serra M."/>
            <person name="Gomez A."/>
        </authorList>
    </citation>
    <scope>NUCLEOTIDE SEQUENCE [LARGE SCALE GENOMIC DNA]</scope>
    <source>
        <strain evidence="3">HYR1</strain>
    </source>
</reference>
<dbReference type="Pfam" id="PF12660">
    <property type="entry name" value="zf-TFIIIC"/>
    <property type="match status" value="1"/>
</dbReference>
<evidence type="ECO:0000256" key="1">
    <source>
        <dbReference type="SAM" id="Coils"/>
    </source>
</evidence>
<gene>
    <name evidence="3" type="ORF">BpHYR1_034489</name>
</gene>
<sequence length="823" mass="95902">MDDVQFKNLDIELLNNLKYTNYGQVREPNSIDMSLSNRLAICTDKCVVLLNQNFEWPSQLNNSSPFKFFLNQKLQNDKNKQQIQIDEWIQDLNESKNETLSISVIRSVPKSDKFLNIFQKFQDLSEYRNFKNKSFQKQLQFMSKRSNANEIEPLGKNLLEPSAPTLREQNSEEFSIHKALLDQSRLLDLDFYQFLSFLNPYSSGAAQENDLQNAFKFCKWNLNPKISLLFTLTEYNQMIIFDCTQFTSTTNSFKEQKNSDSIKIFDFKSNSKLLDLTDFFITNCKSGLKSKHTFNNIEDFMACLGEIIPKAVAWGPQVYTKNGLQYEILLIGFKSNQIAIFYIYPNLNVELFKLIDLPDFELSGDECDEMVDTSMDGKCLAGISDVKLGHNGVLAVALSDGRVLAKKMSDSKFETMDTHLIGIVKKLNFDHIDEQNFVLIAQAEYEVGFFFIDHNLEVKSECIYKIDEEKYSAHSEQPVKNYLTKGLFKLVDNGLIDLVQLSVTDSKLSAKNSVLNTNININFGPVGFANQDTFKTSKQIFFSKNQLVLYQINDFGKSSLIQKRPANFEINVYRMKNLTFMKENFDVIYENFKNYRTKMIDRKERLIYLKRIRILAYLLRNYFEVVANFDSYNAKIGADVEESSEESDYRDEDELDAESRLSIRKEDENSMVKSVSFYELVFRETSLLIFRYYCVDLIRQAYGKDFNCLEVYEKALIVQMDVKDLEEWAKRIRENFNDKDLLKLCDLCGKKFSIDGNLNLNKIKCISGHNMNRCEKSLMPLNNFRYKKCSMCNSKWNYVEMENGLTKNFEDDPTWDLICIRQM</sequence>
<dbReference type="OrthoDB" id="10483254at2759"/>
<evidence type="ECO:0000313" key="3">
    <source>
        <dbReference type="EMBL" id="RNA25451.1"/>
    </source>
</evidence>
<protein>
    <recommendedName>
        <fullName evidence="2">Transcription factor IIIC putative zinc-finger domain-containing protein</fullName>
    </recommendedName>
</protein>
<dbReference type="Proteomes" id="UP000276133">
    <property type="component" value="Unassembled WGS sequence"/>
</dbReference>
<keyword evidence="4" id="KW-1185">Reference proteome</keyword>
<evidence type="ECO:0000259" key="2">
    <source>
        <dbReference type="Pfam" id="PF12660"/>
    </source>
</evidence>
<keyword evidence="1" id="KW-0175">Coiled coil</keyword>
<organism evidence="3 4">
    <name type="scientific">Brachionus plicatilis</name>
    <name type="common">Marine rotifer</name>
    <name type="synonym">Brachionus muelleri</name>
    <dbReference type="NCBI Taxonomy" id="10195"/>
    <lineage>
        <taxon>Eukaryota</taxon>
        <taxon>Metazoa</taxon>
        <taxon>Spiralia</taxon>
        <taxon>Gnathifera</taxon>
        <taxon>Rotifera</taxon>
        <taxon>Eurotatoria</taxon>
        <taxon>Monogononta</taxon>
        <taxon>Pseudotrocha</taxon>
        <taxon>Ploima</taxon>
        <taxon>Brachionidae</taxon>
        <taxon>Brachionus</taxon>
    </lineage>
</organism>
<dbReference type="AlphaFoldDB" id="A0A3M7RPI2"/>
<name>A0A3M7RPI2_BRAPC</name>
<comment type="caution">
    <text evidence="3">The sequence shown here is derived from an EMBL/GenBank/DDBJ whole genome shotgun (WGS) entry which is preliminary data.</text>
</comment>